<feature type="region of interest" description="Disordered" evidence="1">
    <location>
        <begin position="70"/>
        <end position="108"/>
    </location>
</feature>
<feature type="transmembrane region" description="Helical" evidence="2">
    <location>
        <begin position="25"/>
        <end position="45"/>
    </location>
</feature>
<accession>A0A8J9YZU9</accession>
<dbReference type="AlphaFoldDB" id="A0A8J9YZU9"/>
<dbReference type="EMBL" id="OV696699">
    <property type="protein sequence ID" value="CAH1244665.1"/>
    <property type="molecule type" value="Genomic_DNA"/>
</dbReference>
<organism evidence="3 4">
    <name type="scientific">Branchiostoma lanceolatum</name>
    <name type="common">Common lancelet</name>
    <name type="synonym">Amphioxus lanceolatum</name>
    <dbReference type="NCBI Taxonomy" id="7740"/>
    <lineage>
        <taxon>Eukaryota</taxon>
        <taxon>Metazoa</taxon>
        <taxon>Chordata</taxon>
        <taxon>Cephalochordata</taxon>
        <taxon>Leptocardii</taxon>
        <taxon>Amphioxiformes</taxon>
        <taxon>Branchiostomatidae</taxon>
        <taxon>Branchiostoma</taxon>
    </lineage>
</organism>
<dbReference type="PANTHER" id="PTHR31958:SF2">
    <property type="entry name" value="COILED-COIL DOMAIN-CONTAINING PROTEIN 127"/>
    <property type="match status" value="1"/>
</dbReference>
<dbReference type="OrthoDB" id="10064762at2759"/>
<feature type="compositionally biased region" description="Basic and acidic residues" evidence="1">
    <location>
        <begin position="70"/>
        <end position="85"/>
    </location>
</feature>
<gene>
    <name evidence="3" type="primary">CCDC127</name>
    <name evidence="3" type="ORF">BLAG_LOCUS7249</name>
</gene>
<evidence type="ECO:0000313" key="3">
    <source>
        <dbReference type="EMBL" id="CAH1244665.1"/>
    </source>
</evidence>
<sequence>MTRMRENDLNRPGAAGNIPGEPDGWGWLLGFVIPAVVPPLVAWIVHRTDEKEKDKLEKEHQHETLKAKIQMDHLEQESGTVRDKLTTTQEENSKLRAKLASHHEVKERDQHYISKLEEENQTLKQDYKKQQEQIYQLAKRLSDAYVDTNVTKEPESPKEAGMGPFGFTLKDSLAYKQKEREIRVKEEYLSKLEKQLRDRQNMKCSYWNPMKSSWHREHLEREMLGEADANVHARRLRVPAALREIFKYDDYCAPRPEDHGKLMWTFWRQWKMEVEREKYKLLAERLAHDSRKN</sequence>
<protein>
    <submittedName>
        <fullName evidence="3">CCDC127 protein</fullName>
    </submittedName>
</protein>
<proteinExistence type="predicted"/>
<dbReference type="PANTHER" id="PTHR31958">
    <property type="entry name" value="COILED-COIL DOMAIN-CONTAINING PROTEIN 127"/>
    <property type="match status" value="1"/>
</dbReference>
<evidence type="ECO:0000256" key="1">
    <source>
        <dbReference type="SAM" id="MobiDB-lite"/>
    </source>
</evidence>
<evidence type="ECO:0000313" key="4">
    <source>
        <dbReference type="Proteomes" id="UP000838412"/>
    </source>
</evidence>
<keyword evidence="4" id="KW-1185">Reference proteome</keyword>
<dbReference type="InterPro" id="IPR034607">
    <property type="entry name" value="CCDC127"/>
</dbReference>
<reference evidence="3" key="1">
    <citation type="submission" date="2022-01" db="EMBL/GenBank/DDBJ databases">
        <authorList>
            <person name="Braso-Vives M."/>
        </authorList>
    </citation>
    <scope>NUCLEOTIDE SEQUENCE</scope>
</reference>
<keyword evidence="2" id="KW-1133">Transmembrane helix</keyword>
<name>A0A8J9YZU9_BRALA</name>
<evidence type="ECO:0000256" key="2">
    <source>
        <dbReference type="SAM" id="Phobius"/>
    </source>
</evidence>
<keyword evidence="2" id="KW-0472">Membrane</keyword>
<dbReference type="Proteomes" id="UP000838412">
    <property type="component" value="Chromosome 14"/>
</dbReference>
<keyword evidence="2" id="KW-0812">Transmembrane</keyword>